<dbReference type="Gene3D" id="3.40.190.10">
    <property type="entry name" value="Periplasmic binding protein-like II"/>
    <property type="match status" value="2"/>
</dbReference>
<dbReference type="EMBL" id="LPUY01000078">
    <property type="protein sequence ID" value="KUP92190.1"/>
    <property type="molecule type" value="Genomic_DNA"/>
</dbReference>
<dbReference type="AlphaFoldDB" id="A0A132BWT4"/>
<feature type="domain" description="Solute-binding protein family 3/N-terminal" evidence="2">
    <location>
        <begin position="27"/>
        <end position="235"/>
    </location>
</feature>
<dbReference type="SUPFAM" id="SSF53850">
    <property type="entry name" value="Periplasmic binding protein-like II"/>
    <property type="match status" value="1"/>
</dbReference>
<sequence length="236" mass="25421">MKFVTSIATALVVGLGSTAQAADVMLFTESYAPLNFERDGQIVGLGADQVFELMDRAGITYEAEMTQWSRAIGQAERRPNTCVFSTTHTEERDPNFSWVEPLATDSTILVRKTGAAIAPASIEEARQYRTGTQTGDYAVGVLEAAGFEAIDLAPAQDATLKKLMQGRIDLMATSGTFLEVAQAEGVEIEEVLVLSTTTMSMACSKKTDQALVDRMQAALQSMIDDGTQAEIAAKYN</sequence>
<evidence type="ECO:0000259" key="2">
    <source>
        <dbReference type="Pfam" id="PF00497"/>
    </source>
</evidence>
<evidence type="ECO:0000313" key="3">
    <source>
        <dbReference type="EMBL" id="KUP92190.1"/>
    </source>
</evidence>
<dbReference type="PANTHER" id="PTHR38834">
    <property type="entry name" value="PERIPLASMIC SUBSTRATE BINDING PROTEIN FAMILY 3"/>
    <property type="match status" value="1"/>
</dbReference>
<proteinExistence type="predicted"/>
<protein>
    <submittedName>
        <fullName evidence="3">Bacterial extracellular solute-binding protein, family 3</fullName>
    </submittedName>
</protein>
<keyword evidence="4" id="KW-1185">Reference proteome</keyword>
<dbReference type="Pfam" id="PF00497">
    <property type="entry name" value="SBP_bac_3"/>
    <property type="match status" value="1"/>
</dbReference>
<accession>A0A132BWT4</accession>
<dbReference type="PATRIC" id="fig|1768241.3.peg.3152"/>
<keyword evidence="1" id="KW-0732">Signal</keyword>
<dbReference type="OrthoDB" id="8587856at2"/>
<feature type="signal peptide" evidence="1">
    <location>
        <begin position="1"/>
        <end position="21"/>
    </location>
</feature>
<dbReference type="InterPro" id="IPR001638">
    <property type="entry name" value="Solute-binding_3/MltF_N"/>
</dbReference>
<reference evidence="3 4" key="1">
    <citation type="submission" date="2015-12" db="EMBL/GenBank/DDBJ databases">
        <title>Genome sequence of the marine Rhodobacteraceae strain O3.65, Candidatus Tritonibacter horizontis.</title>
        <authorList>
            <person name="Poehlein A."/>
            <person name="Giebel H.A."/>
            <person name="Voget S."/>
            <person name="Brinkhoff T."/>
        </authorList>
    </citation>
    <scope>NUCLEOTIDE SEQUENCE [LARGE SCALE GENOMIC DNA]</scope>
    <source>
        <strain evidence="3 4">O3.65</strain>
    </source>
</reference>
<comment type="caution">
    <text evidence="3">The sequence shown here is derived from an EMBL/GenBank/DDBJ whole genome shotgun (WGS) entry which is preliminary data.</text>
</comment>
<feature type="chain" id="PRO_5007288603" evidence="1">
    <location>
        <begin position="22"/>
        <end position="236"/>
    </location>
</feature>
<gene>
    <name evidence="3" type="ORF">TRIHO_30140</name>
</gene>
<dbReference type="PANTHER" id="PTHR38834:SF3">
    <property type="entry name" value="SOLUTE-BINDING PROTEIN FAMILY 3_N-TERMINAL DOMAIN-CONTAINING PROTEIN"/>
    <property type="match status" value="1"/>
</dbReference>
<evidence type="ECO:0000313" key="4">
    <source>
        <dbReference type="Proteomes" id="UP000068382"/>
    </source>
</evidence>
<evidence type="ECO:0000256" key="1">
    <source>
        <dbReference type="SAM" id="SignalP"/>
    </source>
</evidence>
<organism evidence="3 4">
    <name type="scientific">Tritonibacter horizontis</name>
    <dbReference type="NCBI Taxonomy" id="1768241"/>
    <lineage>
        <taxon>Bacteria</taxon>
        <taxon>Pseudomonadati</taxon>
        <taxon>Pseudomonadota</taxon>
        <taxon>Alphaproteobacteria</taxon>
        <taxon>Rhodobacterales</taxon>
        <taxon>Paracoccaceae</taxon>
        <taxon>Tritonibacter</taxon>
    </lineage>
</organism>
<name>A0A132BWT4_9RHOB</name>
<dbReference type="Proteomes" id="UP000068382">
    <property type="component" value="Unassembled WGS sequence"/>
</dbReference>